<accession>A0A1C2IGM8</accession>
<evidence type="ECO:0000256" key="2">
    <source>
        <dbReference type="ARBA" id="ARBA00022723"/>
    </source>
</evidence>
<dbReference type="GO" id="GO:0004747">
    <property type="term" value="F:ribokinase activity"/>
    <property type="evidence" value="ECO:0007669"/>
    <property type="project" value="UniProtKB-UniRule"/>
</dbReference>
<dbReference type="PANTHER" id="PTHR10584:SF166">
    <property type="entry name" value="RIBOKINASE"/>
    <property type="match status" value="1"/>
</dbReference>
<feature type="domain" description="Carbohydrate kinase PfkB" evidence="10">
    <location>
        <begin position="2"/>
        <end position="287"/>
    </location>
</feature>
<evidence type="ECO:0000256" key="8">
    <source>
        <dbReference type="ARBA" id="ARBA00023277"/>
    </source>
</evidence>
<gene>
    <name evidence="9" type="primary">rbsK</name>
    <name evidence="11" type="ORF">A6M23_03535</name>
</gene>
<keyword evidence="3 9" id="KW-0547">Nucleotide-binding</keyword>
<dbReference type="InterPro" id="IPR011877">
    <property type="entry name" value="Ribokinase"/>
</dbReference>
<keyword evidence="2 9" id="KW-0479">Metal-binding</keyword>
<feature type="binding site" evidence="9">
    <location>
        <position position="276"/>
    </location>
    <ligand>
        <name>K(+)</name>
        <dbReference type="ChEBI" id="CHEBI:29103"/>
    </ligand>
</feature>
<evidence type="ECO:0000256" key="3">
    <source>
        <dbReference type="ARBA" id="ARBA00022741"/>
    </source>
</evidence>
<dbReference type="PRINTS" id="PR00990">
    <property type="entry name" value="RIBOKINASE"/>
</dbReference>
<feature type="binding site" evidence="9">
    <location>
        <begin position="8"/>
        <end position="10"/>
    </location>
    <ligand>
        <name>substrate</name>
    </ligand>
</feature>
<comment type="caution">
    <text evidence="9">Lacks conserved residue(s) required for the propagation of feature annotation.</text>
</comment>
<feature type="binding site" evidence="9">
    <location>
        <begin position="36"/>
        <end position="40"/>
    </location>
    <ligand>
        <name>substrate</name>
    </ligand>
</feature>
<dbReference type="HAMAP" id="MF_01987">
    <property type="entry name" value="Ribokinase"/>
    <property type="match status" value="1"/>
</dbReference>
<comment type="subunit">
    <text evidence="9">Homodimer.</text>
</comment>
<evidence type="ECO:0000256" key="7">
    <source>
        <dbReference type="ARBA" id="ARBA00022958"/>
    </source>
</evidence>
<evidence type="ECO:0000256" key="1">
    <source>
        <dbReference type="ARBA" id="ARBA00022679"/>
    </source>
</evidence>
<dbReference type="GO" id="GO:0005829">
    <property type="term" value="C:cytosol"/>
    <property type="evidence" value="ECO:0007669"/>
    <property type="project" value="TreeGrafter"/>
</dbReference>
<dbReference type="Gene3D" id="3.40.1190.20">
    <property type="match status" value="1"/>
</dbReference>
<evidence type="ECO:0000313" key="12">
    <source>
        <dbReference type="Proteomes" id="UP000095008"/>
    </source>
</evidence>
<comment type="similarity">
    <text evidence="9">Belongs to the carbohydrate kinase PfkB family. Ribokinase subfamily.</text>
</comment>
<dbReference type="Proteomes" id="UP000095008">
    <property type="component" value="Unassembled WGS sequence"/>
</dbReference>
<feature type="binding site" evidence="9">
    <location>
        <position position="133"/>
    </location>
    <ligand>
        <name>substrate</name>
    </ligand>
</feature>
<keyword evidence="7 9" id="KW-0630">Potassium</keyword>
<dbReference type="GO" id="GO:0019303">
    <property type="term" value="P:D-ribose catabolic process"/>
    <property type="evidence" value="ECO:0007669"/>
    <property type="project" value="UniProtKB-UniRule"/>
</dbReference>
<feature type="binding site" evidence="9">
    <location>
        <position position="246"/>
    </location>
    <ligand>
        <name>substrate</name>
    </ligand>
</feature>
<feature type="active site" description="Proton acceptor" evidence="9">
    <location>
        <position position="246"/>
    </location>
</feature>
<dbReference type="Pfam" id="PF00294">
    <property type="entry name" value="PfkB"/>
    <property type="match status" value="1"/>
</dbReference>
<keyword evidence="6 9" id="KW-0460">Magnesium</keyword>
<feature type="binding site" evidence="9">
    <location>
        <position position="270"/>
    </location>
    <ligand>
        <name>ATP</name>
        <dbReference type="ChEBI" id="CHEBI:30616"/>
    </ligand>
</feature>
<evidence type="ECO:0000256" key="4">
    <source>
        <dbReference type="ARBA" id="ARBA00022777"/>
    </source>
</evidence>
<dbReference type="InterPro" id="IPR002139">
    <property type="entry name" value="Ribo/fructo_kinase"/>
</dbReference>
<comment type="activity regulation">
    <text evidence="9">Activated by a monovalent cation that binds near, but not in, the active site. The most likely occupant of the site in vivo is potassium. Ion binding induces a conformational change that may alter substrate affinity.</text>
</comment>
<keyword evidence="12" id="KW-1185">Reference proteome</keyword>
<feature type="binding site" evidence="9">
    <location>
        <position position="240"/>
    </location>
    <ligand>
        <name>K(+)</name>
        <dbReference type="ChEBI" id="CHEBI:29103"/>
    </ligand>
</feature>
<dbReference type="CDD" id="cd01174">
    <property type="entry name" value="ribokinase"/>
    <property type="match status" value="1"/>
</dbReference>
<comment type="catalytic activity">
    <reaction evidence="9">
        <text>D-ribose + ATP = D-ribose 5-phosphate + ADP + H(+)</text>
        <dbReference type="Rhea" id="RHEA:13697"/>
        <dbReference type="ChEBI" id="CHEBI:15378"/>
        <dbReference type="ChEBI" id="CHEBI:30616"/>
        <dbReference type="ChEBI" id="CHEBI:47013"/>
        <dbReference type="ChEBI" id="CHEBI:78346"/>
        <dbReference type="ChEBI" id="CHEBI:456216"/>
        <dbReference type="EC" id="2.7.1.15"/>
    </reaction>
</comment>
<feature type="binding site" evidence="9">
    <location>
        <begin position="213"/>
        <end position="218"/>
    </location>
    <ligand>
        <name>ATP</name>
        <dbReference type="ChEBI" id="CHEBI:30616"/>
    </ligand>
</feature>
<dbReference type="GeneID" id="60697949"/>
<comment type="function">
    <text evidence="9">Catalyzes the phosphorylation of ribose at O-5 in a reaction requiring ATP and magnesium. The resulting D-ribose-5-phosphate can then be used either for sythesis of nucleotides, histidine, and tryptophan, or as a component of the pentose phosphate pathway.</text>
</comment>
<dbReference type="RefSeq" id="WP_031572603.1">
    <property type="nucleotide sequence ID" value="NZ_DAIAWO010000121.1"/>
</dbReference>
<dbReference type="PANTHER" id="PTHR10584">
    <property type="entry name" value="SUGAR KINASE"/>
    <property type="match status" value="1"/>
</dbReference>
<evidence type="ECO:0000256" key="5">
    <source>
        <dbReference type="ARBA" id="ARBA00022840"/>
    </source>
</evidence>
<dbReference type="GO" id="GO:0005524">
    <property type="term" value="F:ATP binding"/>
    <property type="evidence" value="ECO:0007669"/>
    <property type="project" value="UniProtKB-UniRule"/>
</dbReference>
<dbReference type="AlphaFoldDB" id="A0A1C2IGM8"/>
<feature type="binding site" evidence="9">
    <location>
        <position position="177"/>
    </location>
    <ligand>
        <name>ATP</name>
        <dbReference type="ChEBI" id="CHEBI:30616"/>
    </ligand>
</feature>
<dbReference type="InterPro" id="IPR029056">
    <property type="entry name" value="Ribokinase-like"/>
</dbReference>
<proteinExistence type="inferred from homology"/>
<feature type="binding site" evidence="9">
    <location>
        <position position="279"/>
    </location>
    <ligand>
        <name>K(+)</name>
        <dbReference type="ChEBI" id="CHEBI:29103"/>
    </ligand>
</feature>
<keyword evidence="9" id="KW-0963">Cytoplasm</keyword>
<feature type="binding site" evidence="9">
    <location>
        <position position="242"/>
    </location>
    <ligand>
        <name>K(+)</name>
        <dbReference type="ChEBI" id="CHEBI:29103"/>
    </ligand>
</feature>
<comment type="caution">
    <text evidence="11">The sequence shown here is derived from an EMBL/GenBank/DDBJ whole genome shotgun (WGS) entry which is preliminary data.</text>
</comment>
<keyword evidence="4 9" id="KW-0418">Kinase</keyword>
<comment type="pathway">
    <text evidence="9">Carbohydrate metabolism; D-ribose degradation; D-ribose 5-phosphate from beta-D-ribopyranose: step 2/2.</text>
</comment>
<feature type="binding site" evidence="9">
    <location>
        <begin position="245"/>
        <end position="246"/>
    </location>
    <ligand>
        <name>ATP</name>
        <dbReference type="ChEBI" id="CHEBI:30616"/>
    </ligand>
</feature>
<comment type="subcellular location">
    <subcellularLocation>
        <location evidence="9">Cytoplasm</location>
    </subcellularLocation>
</comment>
<dbReference type="EC" id="2.7.1.15" evidence="9"/>
<protein>
    <recommendedName>
        <fullName evidence="9">Ribokinase</fullName>
        <shortName evidence="9">RK</shortName>
        <ecNumber evidence="9">2.7.1.15</ecNumber>
    </recommendedName>
</protein>
<keyword evidence="8 9" id="KW-0119">Carbohydrate metabolism</keyword>
<evidence type="ECO:0000256" key="6">
    <source>
        <dbReference type="ARBA" id="ARBA00022842"/>
    </source>
</evidence>
<feature type="binding site" evidence="9">
    <location>
        <position position="281"/>
    </location>
    <ligand>
        <name>K(+)</name>
        <dbReference type="ChEBI" id="CHEBI:29103"/>
    </ligand>
</feature>
<comment type="cofactor">
    <cofactor evidence="9">
        <name>Mg(2+)</name>
        <dbReference type="ChEBI" id="CHEBI:18420"/>
    </cofactor>
    <text evidence="9">Requires a divalent cation, most likely magnesium in vivo, as an electrophilic catalyst to aid phosphoryl group transfer. It is the chelate of the metal and the nucleotide that is the actual substrate.</text>
</comment>
<dbReference type="InterPro" id="IPR011611">
    <property type="entry name" value="PfkB_dom"/>
</dbReference>
<sequence length="310" mass="32283">MIVVGSSNMDIVLRVARAPDVGETVLGTDYVMYPGGKGANQAVAAQRSGASVCFVACLGCDAYGEFLHDNLVQENLELTALVRSDTPTGLAFILLEESGQNRITIISGANAALTPEQVLPAIQQRDILLMQLEVPLEVVKASAQQMHKMGGLVILNASPVQQKMEEILSLADILLVNELEAMQLLALSEPVNAQNAIAMVEKLASGRQSAVITLGKAGAAWAIRQGKSGLVPGFSVDVVDTTGCGDAFAGAFSAAIASDHSMESAVIFANAAGALAATREGAQASLPLRATIESFIAQNISTNSNNYSRA</sequence>
<dbReference type="UniPathway" id="UPA00916">
    <property type="reaction ID" value="UER00889"/>
</dbReference>
<evidence type="ECO:0000313" key="11">
    <source>
        <dbReference type="EMBL" id="OCX75138.1"/>
    </source>
</evidence>
<dbReference type="OrthoDB" id="9775849at2"/>
<reference evidence="11" key="1">
    <citation type="journal article" date="2016" name="Int. J. Mol. Sci.">
        <title>Comparative genomics of the extreme acidophile Acidithiobacillus thiooxidans reveals intraspecific divergence and niche adaptation.</title>
        <authorList>
            <person name="Zhang X."/>
            <person name="Feng X."/>
            <person name="Tao J."/>
            <person name="Ma L."/>
            <person name="Xiao Y."/>
            <person name="Liang Y."/>
            <person name="Liu X."/>
            <person name="Yin H."/>
        </authorList>
    </citation>
    <scope>NUCLEOTIDE SEQUENCE [LARGE SCALE GENOMIC DNA]</scope>
    <source>
        <strain evidence="11">DXS-W</strain>
    </source>
</reference>
<evidence type="ECO:0000259" key="10">
    <source>
        <dbReference type="Pfam" id="PF00294"/>
    </source>
</evidence>
<dbReference type="GO" id="GO:0046872">
    <property type="term" value="F:metal ion binding"/>
    <property type="evidence" value="ECO:0007669"/>
    <property type="project" value="UniProtKB-KW"/>
</dbReference>
<feature type="binding site" evidence="9">
    <location>
        <position position="285"/>
    </location>
    <ligand>
        <name>K(+)</name>
        <dbReference type="ChEBI" id="CHEBI:29103"/>
    </ligand>
</feature>
<dbReference type="SUPFAM" id="SSF53613">
    <property type="entry name" value="Ribokinase-like"/>
    <property type="match status" value="1"/>
</dbReference>
<organism evidence="11 12">
    <name type="scientific">Acidithiobacillus thiooxidans</name>
    <name type="common">Thiobacillus thiooxidans</name>
    <dbReference type="NCBI Taxonomy" id="930"/>
    <lineage>
        <taxon>Bacteria</taxon>
        <taxon>Pseudomonadati</taxon>
        <taxon>Pseudomonadota</taxon>
        <taxon>Acidithiobacillia</taxon>
        <taxon>Acidithiobacillales</taxon>
        <taxon>Acidithiobacillaceae</taxon>
        <taxon>Acidithiobacillus</taxon>
    </lineage>
</organism>
<keyword evidence="5 9" id="KW-0067">ATP-binding</keyword>
<name>A0A1C2IGM8_ACITH</name>
<evidence type="ECO:0000256" key="9">
    <source>
        <dbReference type="HAMAP-Rule" id="MF_01987"/>
    </source>
</evidence>
<keyword evidence="1 9" id="KW-0808">Transferase</keyword>
<dbReference type="EMBL" id="LWRY01000021">
    <property type="protein sequence ID" value="OCX75138.1"/>
    <property type="molecule type" value="Genomic_DNA"/>
</dbReference>